<dbReference type="EMBL" id="LAZR01005564">
    <property type="protein sequence ID" value="KKM98884.1"/>
    <property type="molecule type" value="Genomic_DNA"/>
</dbReference>
<accession>A0A0F9LUS3</accession>
<sequence>MTEDKFAQEFFADFADLECGRHFDAANPQHVEWVRRRIAIHYFRGGRFYVHFLADGTPTGFAAVLIDPGLEGKNCFGHKAELLDVVVREEHRGNGYGRGLLARVESEARAAGAYCLYVATYAGNDDSMTFYIGRGFVPVAMHPDVHGPGDDGEVHLRKILRQENTEEIT</sequence>
<dbReference type="PANTHER" id="PTHR43877:SF2">
    <property type="entry name" value="AMINOALKYLPHOSPHONATE N-ACETYLTRANSFERASE-RELATED"/>
    <property type="match status" value="1"/>
</dbReference>
<gene>
    <name evidence="4" type="ORF">LCGC14_1153380</name>
</gene>
<dbReference type="GO" id="GO:0016747">
    <property type="term" value="F:acyltransferase activity, transferring groups other than amino-acyl groups"/>
    <property type="evidence" value="ECO:0007669"/>
    <property type="project" value="InterPro"/>
</dbReference>
<dbReference type="Gene3D" id="3.40.630.30">
    <property type="match status" value="1"/>
</dbReference>
<name>A0A0F9LUS3_9ZZZZ</name>
<evidence type="ECO:0000256" key="2">
    <source>
        <dbReference type="ARBA" id="ARBA00023315"/>
    </source>
</evidence>
<proteinExistence type="predicted"/>
<evidence type="ECO:0000256" key="1">
    <source>
        <dbReference type="ARBA" id="ARBA00022679"/>
    </source>
</evidence>
<protein>
    <recommendedName>
        <fullName evidence="3">N-acetyltransferase domain-containing protein</fullName>
    </recommendedName>
</protein>
<dbReference type="Pfam" id="PF00583">
    <property type="entry name" value="Acetyltransf_1"/>
    <property type="match status" value="1"/>
</dbReference>
<dbReference type="AlphaFoldDB" id="A0A0F9LUS3"/>
<dbReference type="PROSITE" id="PS51186">
    <property type="entry name" value="GNAT"/>
    <property type="match status" value="1"/>
</dbReference>
<evidence type="ECO:0000259" key="3">
    <source>
        <dbReference type="PROSITE" id="PS51186"/>
    </source>
</evidence>
<keyword evidence="2" id="KW-0012">Acyltransferase</keyword>
<comment type="caution">
    <text evidence="4">The sequence shown here is derived from an EMBL/GenBank/DDBJ whole genome shotgun (WGS) entry which is preliminary data.</text>
</comment>
<dbReference type="CDD" id="cd04301">
    <property type="entry name" value="NAT_SF"/>
    <property type="match status" value="1"/>
</dbReference>
<dbReference type="InterPro" id="IPR050832">
    <property type="entry name" value="Bact_Acetyltransf"/>
</dbReference>
<dbReference type="SUPFAM" id="SSF55729">
    <property type="entry name" value="Acyl-CoA N-acyltransferases (Nat)"/>
    <property type="match status" value="1"/>
</dbReference>
<evidence type="ECO:0000313" key="4">
    <source>
        <dbReference type="EMBL" id="KKM98884.1"/>
    </source>
</evidence>
<dbReference type="PANTHER" id="PTHR43877">
    <property type="entry name" value="AMINOALKYLPHOSPHONATE N-ACETYLTRANSFERASE-RELATED-RELATED"/>
    <property type="match status" value="1"/>
</dbReference>
<feature type="domain" description="N-acetyltransferase" evidence="3">
    <location>
        <begin position="1"/>
        <end position="163"/>
    </location>
</feature>
<dbReference type="InterPro" id="IPR000182">
    <property type="entry name" value="GNAT_dom"/>
</dbReference>
<dbReference type="InterPro" id="IPR016181">
    <property type="entry name" value="Acyl_CoA_acyltransferase"/>
</dbReference>
<keyword evidence="1" id="KW-0808">Transferase</keyword>
<organism evidence="4">
    <name type="scientific">marine sediment metagenome</name>
    <dbReference type="NCBI Taxonomy" id="412755"/>
    <lineage>
        <taxon>unclassified sequences</taxon>
        <taxon>metagenomes</taxon>
        <taxon>ecological metagenomes</taxon>
    </lineage>
</organism>
<reference evidence="4" key="1">
    <citation type="journal article" date="2015" name="Nature">
        <title>Complex archaea that bridge the gap between prokaryotes and eukaryotes.</title>
        <authorList>
            <person name="Spang A."/>
            <person name="Saw J.H."/>
            <person name="Jorgensen S.L."/>
            <person name="Zaremba-Niedzwiedzka K."/>
            <person name="Martijn J."/>
            <person name="Lind A.E."/>
            <person name="van Eijk R."/>
            <person name="Schleper C."/>
            <person name="Guy L."/>
            <person name="Ettema T.J."/>
        </authorList>
    </citation>
    <scope>NUCLEOTIDE SEQUENCE</scope>
</reference>